<keyword evidence="2" id="KW-1185">Reference proteome</keyword>
<evidence type="ECO:0000313" key="1">
    <source>
        <dbReference type="EMBL" id="EGO02224.1"/>
    </source>
</evidence>
<dbReference type="InParanoid" id="F8PQH6"/>
<protein>
    <submittedName>
        <fullName evidence="1">Uncharacterized protein</fullName>
    </submittedName>
</protein>
<dbReference type="HOGENOM" id="CLU_2813999_0_0_1"/>
<proteinExistence type="predicted"/>
<name>F8PQH6_SERL3</name>
<dbReference type="AlphaFoldDB" id="F8PQH6"/>
<gene>
    <name evidence="1" type="ORF">SERLA73DRAFT_133127</name>
</gene>
<dbReference type="Proteomes" id="UP000008063">
    <property type="component" value="Unassembled WGS sequence"/>
</dbReference>
<evidence type="ECO:0000313" key="2">
    <source>
        <dbReference type="Proteomes" id="UP000008063"/>
    </source>
</evidence>
<dbReference type="EMBL" id="GL945477">
    <property type="protein sequence ID" value="EGO02224.1"/>
    <property type="molecule type" value="Genomic_DNA"/>
</dbReference>
<sequence length="67" mass="7282">MRARMGLLRGSELGRLGSPLCILHMANLCTWAARASGVRPEVLPPLTCMATASLAKVFEESKDRRAL</sequence>
<reference evidence="2" key="1">
    <citation type="journal article" date="2011" name="Science">
        <title>The plant cell wall-decomposing machinery underlies the functional diversity of forest fungi.</title>
        <authorList>
            <person name="Eastwood D.C."/>
            <person name="Floudas D."/>
            <person name="Binder M."/>
            <person name="Majcherczyk A."/>
            <person name="Schneider P."/>
            <person name="Aerts A."/>
            <person name="Asiegbu F.O."/>
            <person name="Baker S.E."/>
            <person name="Barry K."/>
            <person name="Bendiksby M."/>
            <person name="Blumentritt M."/>
            <person name="Coutinho P.M."/>
            <person name="Cullen D."/>
            <person name="de Vries R.P."/>
            <person name="Gathman A."/>
            <person name="Goodell B."/>
            <person name="Henrissat B."/>
            <person name="Ihrmark K."/>
            <person name="Kauserud H."/>
            <person name="Kohler A."/>
            <person name="LaButti K."/>
            <person name="Lapidus A."/>
            <person name="Lavin J.L."/>
            <person name="Lee Y.-H."/>
            <person name="Lindquist E."/>
            <person name="Lilly W."/>
            <person name="Lucas S."/>
            <person name="Morin E."/>
            <person name="Murat C."/>
            <person name="Oguiza J.A."/>
            <person name="Park J."/>
            <person name="Pisabarro A.G."/>
            <person name="Riley R."/>
            <person name="Rosling A."/>
            <person name="Salamov A."/>
            <person name="Schmidt O."/>
            <person name="Schmutz J."/>
            <person name="Skrede I."/>
            <person name="Stenlid J."/>
            <person name="Wiebenga A."/>
            <person name="Xie X."/>
            <person name="Kuees U."/>
            <person name="Hibbett D.S."/>
            <person name="Hoffmeister D."/>
            <person name="Hoegberg N."/>
            <person name="Martin F."/>
            <person name="Grigoriev I.V."/>
            <person name="Watkinson S.C."/>
        </authorList>
    </citation>
    <scope>NUCLEOTIDE SEQUENCE [LARGE SCALE GENOMIC DNA]</scope>
    <source>
        <strain evidence="2">strain S7.3</strain>
    </source>
</reference>
<organism evidence="2">
    <name type="scientific">Serpula lacrymans var. lacrymans (strain S7.3)</name>
    <name type="common">Dry rot fungus</name>
    <dbReference type="NCBI Taxonomy" id="936435"/>
    <lineage>
        <taxon>Eukaryota</taxon>
        <taxon>Fungi</taxon>
        <taxon>Dikarya</taxon>
        <taxon>Basidiomycota</taxon>
        <taxon>Agaricomycotina</taxon>
        <taxon>Agaricomycetes</taxon>
        <taxon>Agaricomycetidae</taxon>
        <taxon>Boletales</taxon>
        <taxon>Coniophorineae</taxon>
        <taxon>Serpulaceae</taxon>
        <taxon>Serpula</taxon>
    </lineage>
</organism>
<accession>F8PQH6</accession>